<dbReference type="InterPro" id="IPR002328">
    <property type="entry name" value="ADH_Zn_CS"/>
</dbReference>
<dbReference type="InterPro" id="IPR013154">
    <property type="entry name" value="ADH-like_N"/>
</dbReference>
<dbReference type="PROSITE" id="PS00059">
    <property type="entry name" value="ADH_ZINC"/>
    <property type="match status" value="1"/>
</dbReference>
<evidence type="ECO:0000256" key="4">
    <source>
        <dbReference type="ARBA" id="ARBA00023002"/>
    </source>
</evidence>
<dbReference type="SUPFAM" id="SSF51735">
    <property type="entry name" value="NAD(P)-binding Rossmann-fold domains"/>
    <property type="match status" value="1"/>
</dbReference>
<dbReference type="InterPro" id="IPR020843">
    <property type="entry name" value="ER"/>
</dbReference>
<comment type="cofactor">
    <cofactor evidence="1 5">
        <name>Zn(2+)</name>
        <dbReference type="ChEBI" id="CHEBI:29105"/>
    </cofactor>
</comment>
<evidence type="ECO:0000256" key="2">
    <source>
        <dbReference type="ARBA" id="ARBA00022723"/>
    </source>
</evidence>
<evidence type="ECO:0000313" key="8">
    <source>
        <dbReference type="Proteomes" id="UP000711736"/>
    </source>
</evidence>
<gene>
    <name evidence="7" type="ORF">JS530_03845</name>
</gene>
<dbReference type="Pfam" id="PF00107">
    <property type="entry name" value="ADH_zinc_N"/>
    <property type="match status" value="1"/>
</dbReference>
<keyword evidence="3 5" id="KW-0862">Zinc</keyword>
<dbReference type="InterPro" id="IPR036291">
    <property type="entry name" value="NAD(P)-bd_dom_sf"/>
</dbReference>
<reference evidence="7 8" key="1">
    <citation type="journal article" date="2021" name="Environ. Microbiol.">
        <title>Genetic insights into the dark matter of the mammalian gut microbiota through targeted genome reconstruction.</title>
        <authorList>
            <person name="Lugli G.A."/>
            <person name="Alessandri G."/>
            <person name="Milani C."/>
            <person name="Viappiani A."/>
            <person name="Fontana F."/>
            <person name="Tarracchini C."/>
            <person name="Mancabelli L."/>
            <person name="Argentini C."/>
            <person name="Ruiz L."/>
            <person name="Margolles A."/>
            <person name="van Sinderen D."/>
            <person name="Turroni F."/>
            <person name="Ventura M."/>
        </authorList>
    </citation>
    <scope>NUCLEOTIDE SEQUENCE [LARGE SCALE GENOMIC DNA]</scope>
    <source>
        <strain evidence="7 8">LC6</strain>
    </source>
</reference>
<name>A0ABS5UUC4_9BIFI</name>
<evidence type="ECO:0000313" key="7">
    <source>
        <dbReference type="EMBL" id="MBT1174642.1"/>
    </source>
</evidence>
<proteinExistence type="inferred from homology"/>
<evidence type="ECO:0000256" key="3">
    <source>
        <dbReference type="ARBA" id="ARBA00022833"/>
    </source>
</evidence>
<comment type="similarity">
    <text evidence="5">Belongs to the zinc-containing alcohol dehydrogenase family.</text>
</comment>
<dbReference type="InterPro" id="IPR013149">
    <property type="entry name" value="ADH-like_C"/>
</dbReference>
<dbReference type="Gene3D" id="3.90.180.10">
    <property type="entry name" value="Medium-chain alcohol dehydrogenases, catalytic domain"/>
    <property type="match status" value="1"/>
</dbReference>
<dbReference type="RefSeq" id="WP_214375875.1">
    <property type="nucleotide sequence ID" value="NZ_JAFEJU010000002.1"/>
</dbReference>
<accession>A0ABS5UUC4</accession>
<dbReference type="Pfam" id="PF08240">
    <property type="entry name" value="ADH_N"/>
    <property type="match status" value="1"/>
</dbReference>
<dbReference type="SMART" id="SM00829">
    <property type="entry name" value="PKS_ER"/>
    <property type="match status" value="1"/>
</dbReference>
<sequence length="369" mass="39381">MSETMKAAIFVKPGQMAVEEVPKARIEQDDDALVRVVRACVCGSDLWYFRGLSPHPEHAQIGHESIGVVEEVGSAVTSVQPGDFVVLPFPYSCGKCPVCKAGFESVCPHGGYFGASQAEYVRVPEADGTVVKVPGSPEDYDDATLASLLTIADVMSTGYHAAVSAEVKPGDTAVVMGDGAVGLCGVLSAHMLGAKRIIAMSRHEDRAAVAREFGATDIVAERDQAAIDKVLEMTGGYGADAVLECVGSKQSFDTAIGLIRRGGVIGRVGLPHDVEISAEGTFYGNIGIKGGPAPVRHYDLQSGLLDAVVKGEINPGRVFTAEFDLDHIQQAYEAMDQRKVIKSLIRFWKHHHTTPPYGCAARVYPIRNK</sequence>
<organism evidence="7 8">
    <name type="scientific">Bifidobacterium colobi</name>
    <dbReference type="NCBI Taxonomy" id="2809026"/>
    <lineage>
        <taxon>Bacteria</taxon>
        <taxon>Bacillati</taxon>
        <taxon>Actinomycetota</taxon>
        <taxon>Actinomycetes</taxon>
        <taxon>Bifidobacteriales</taxon>
        <taxon>Bifidobacteriaceae</taxon>
        <taxon>Bifidobacterium</taxon>
    </lineage>
</organism>
<dbReference type="EMBL" id="JAFEJU010000002">
    <property type="protein sequence ID" value="MBT1174642.1"/>
    <property type="molecule type" value="Genomic_DNA"/>
</dbReference>
<comment type="caution">
    <text evidence="7">The sequence shown here is derived from an EMBL/GenBank/DDBJ whole genome shotgun (WGS) entry which is preliminary data.</text>
</comment>
<keyword evidence="8" id="KW-1185">Reference proteome</keyword>
<dbReference type="Gene3D" id="3.40.50.720">
    <property type="entry name" value="NAD(P)-binding Rossmann-like Domain"/>
    <property type="match status" value="1"/>
</dbReference>
<evidence type="ECO:0000259" key="6">
    <source>
        <dbReference type="SMART" id="SM00829"/>
    </source>
</evidence>
<evidence type="ECO:0000256" key="1">
    <source>
        <dbReference type="ARBA" id="ARBA00001947"/>
    </source>
</evidence>
<dbReference type="Proteomes" id="UP000711736">
    <property type="component" value="Unassembled WGS sequence"/>
</dbReference>
<dbReference type="InterPro" id="IPR011032">
    <property type="entry name" value="GroES-like_sf"/>
</dbReference>
<dbReference type="CDD" id="cd08287">
    <property type="entry name" value="FDH_like_ADH3"/>
    <property type="match status" value="1"/>
</dbReference>
<dbReference type="SUPFAM" id="SSF50129">
    <property type="entry name" value="GroES-like"/>
    <property type="match status" value="1"/>
</dbReference>
<keyword evidence="4" id="KW-0560">Oxidoreductase</keyword>
<protein>
    <submittedName>
        <fullName evidence="7">Zinc-dependent alcohol dehydrogenase family protein</fullName>
    </submittedName>
</protein>
<evidence type="ECO:0000256" key="5">
    <source>
        <dbReference type="RuleBase" id="RU361277"/>
    </source>
</evidence>
<dbReference type="PANTHER" id="PTHR42813:SF2">
    <property type="entry name" value="DEHYDROGENASE, ZINC-CONTAINING, PUTATIVE (AFU_ORTHOLOGUE AFUA_2G02810)-RELATED"/>
    <property type="match status" value="1"/>
</dbReference>
<dbReference type="PANTHER" id="PTHR42813">
    <property type="entry name" value="ZINC-TYPE ALCOHOL DEHYDROGENASE-LIKE"/>
    <property type="match status" value="1"/>
</dbReference>
<feature type="domain" description="Enoyl reductase (ER)" evidence="6">
    <location>
        <begin position="14"/>
        <end position="345"/>
    </location>
</feature>
<keyword evidence="2 5" id="KW-0479">Metal-binding</keyword>